<accession>A0A5E4QZD6</accession>
<name>A0A5E4QZD6_9NEOP</name>
<evidence type="ECO:0000313" key="2">
    <source>
        <dbReference type="EMBL" id="VVD02352.1"/>
    </source>
</evidence>
<evidence type="ECO:0000256" key="1">
    <source>
        <dbReference type="SAM" id="SignalP"/>
    </source>
</evidence>
<protein>
    <submittedName>
        <fullName evidence="2">Uncharacterized protein</fullName>
    </submittedName>
</protein>
<keyword evidence="1" id="KW-0732">Signal</keyword>
<keyword evidence="3" id="KW-1185">Reference proteome</keyword>
<sequence>MYLAVALIIIIASLVKLQIRLQEYCSWDAVYHNAPPRGYVLSNKRRKSYGIPPPWFYWGRVDHLGRNVNDGATSYLEFPSNERQLNLIARASKDMDHEQLDYDSLIEGNPSPTHCGDTSM</sequence>
<dbReference type="Proteomes" id="UP000324832">
    <property type="component" value="Unassembled WGS sequence"/>
</dbReference>
<organism evidence="2 3">
    <name type="scientific">Leptidea sinapis</name>
    <dbReference type="NCBI Taxonomy" id="189913"/>
    <lineage>
        <taxon>Eukaryota</taxon>
        <taxon>Metazoa</taxon>
        <taxon>Ecdysozoa</taxon>
        <taxon>Arthropoda</taxon>
        <taxon>Hexapoda</taxon>
        <taxon>Insecta</taxon>
        <taxon>Pterygota</taxon>
        <taxon>Neoptera</taxon>
        <taxon>Endopterygota</taxon>
        <taxon>Lepidoptera</taxon>
        <taxon>Glossata</taxon>
        <taxon>Ditrysia</taxon>
        <taxon>Papilionoidea</taxon>
        <taxon>Pieridae</taxon>
        <taxon>Dismorphiinae</taxon>
        <taxon>Leptidea</taxon>
    </lineage>
</organism>
<reference evidence="2 3" key="1">
    <citation type="submission" date="2017-07" db="EMBL/GenBank/DDBJ databases">
        <authorList>
            <person name="Talla V."/>
            <person name="Backstrom N."/>
        </authorList>
    </citation>
    <scope>NUCLEOTIDE SEQUENCE [LARGE SCALE GENOMIC DNA]</scope>
</reference>
<feature type="chain" id="PRO_5022891405" evidence="1">
    <location>
        <begin position="18"/>
        <end position="120"/>
    </location>
</feature>
<gene>
    <name evidence="2" type="ORF">LSINAPIS_LOCUS12592</name>
</gene>
<proteinExistence type="predicted"/>
<dbReference type="EMBL" id="FZQP02006011">
    <property type="protein sequence ID" value="VVD02352.1"/>
    <property type="molecule type" value="Genomic_DNA"/>
</dbReference>
<feature type="signal peptide" evidence="1">
    <location>
        <begin position="1"/>
        <end position="17"/>
    </location>
</feature>
<evidence type="ECO:0000313" key="3">
    <source>
        <dbReference type="Proteomes" id="UP000324832"/>
    </source>
</evidence>
<dbReference type="AlphaFoldDB" id="A0A5E4QZD6"/>